<dbReference type="EMBL" id="BNAT01000041">
    <property type="protein sequence ID" value="GHE54964.1"/>
    <property type="molecule type" value="Genomic_DNA"/>
</dbReference>
<reference evidence="3" key="2">
    <citation type="submission" date="2020-09" db="EMBL/GenBank/DDBJ databases">
        <authorList>
            <person name="Sun Q."/>
            <person name="Zhou Y."/>
        </authorList>
    </citation>
    <scope>NUCLEOTIDE SEQUENCE</scope>
    <source>
        <strain evidence="3">CGMCC 4.7403</strain>
    </source>
</reference>
<keyword evidence="2" id="KW-0812">Transmembrane</keyword>
<comment type="caution">
    <text evidence="3">The sequence shown here is derived from an EMBL/GenBank/DDBJ whole genome shotgun (WGS) entry which is preliminary data.</text>
</comment>
<keyword evidence="4" id="KW-1185">Reference proteome</keyword>
<dbReference type="Proteomes" id="UP000603227">
    <property type="component" value="Unassembled WGS sequence"/>
</dbReference>
<feature type="transmembrane region" description="Helical" evidence="2">
    <location>
        <begin position="33"/>
        <end position="58"/>
    </location>
</feature>
<evidence type="ECO:0000256" key="2">
    <source>
        <dbReference type="SAM" id="Phobius"/>
    </source>
</evidence>
<evidence type="ECO:0000256" key="1">
    <source>
        <dbReference type="SAM" id="MobiDB-lite"/>
    </source>
</evidence>
<dbReference type="Gene3D" id="1.10.357.10">
    <property type="entry name" value="Tetracycline Repressor, domain 2"/>
    <property type="match status" value="1"/>
</dbReference>
<organism evidence="3 4">
    <name type="scientific">Streptomyces capitiformicae</name>
    <dbReference type="NCBI Taxonomy" id="2014920"/>
    <lineage>
        <taxon>Bacteria</taxon>
        <taxon>Bacillati</taxon>
        <taxon>Actinomycetota</taxon>
        <taxon>Actinomycetes</taxon>
        <taxon>Kitasatosporales</taxon>
        <taxon>Streptomycetaceae</taxon>
        <taxon>Streptomyces</taxon>
    </lineage>
</organism>
<protein>
    <submittedName>
        <fullName evidence="3">Uncharacterized protein</fullName>
    </submittedName>
</protein>
<accession>A0A919DJT0</accession>
<feature type="region of interest" description="Disordered" evidence="1">
    <location>
        <begin position="75"/>
        <end position="100"/>
    </location>
</feature>
<gene>
    <name evidence="3" type="ORF">GCM10017771_77430</name>
</gene>
<keyword evidence="2" id="KW-0472">Membrane</keyword>
<keyword evidence="2" id="KW-1133">Transmembrane helix</keyword>
<name>A0A919DJT0_9ACTN</name>
<evidence type="ECO:0000313" key="3">
    <source>
        <dbReference type="EMBL" id="GHE54964.1"/>
    </source>
</evidence>
<reference evidence="3" key="1">
    <citation type="journal article" date="2014" name="Int. J. Syst. Evol. Microbiol.">
        <title>Complete genome sequence of Corynebacterium casei LMG S-19264T (=DSM 44701T), isolated from a smear-ripened cheese.</title>
        <authorList>
            <consortium name="US DOE Joint Genome Institute (JGI-PGF)"/>
            <person name="Walter F."/>
            <person name="Albersmeier A."/>
            <person name="Kalinowski J."/>
            <person name="Ruckert C."/>
        </authorList>
    </citation>
    <scope>NUCLEOTIDE SEQUENCE</scope>
    <source>
        <strain evidence="3">CGMCC 4.7403</strain>
    </source>
</reference>
<proteinExistence type="predicted"/>
<dbReference type="AlphaFoldDB" id="A0A919DJT0"/>
<sequence>MQVAGARVDHIAARAKADKRAIHDCFRDKNKPFAGVLAVGSVWGAALSIWSAAALLVAGDVEHLGLRPVGRHRQRPLQVPAGQRCTGPHAEREGGSDRCGPPRTACVSPVLFAAGSRM</sequence>
<evidence type="ECO:0000313" key="4">
    <source>
        <dbReference type="Proteomes" id="UP000603227"/>
    </source>
</evidence>